<dbReference type="Pfam" id="PF01471">
    <property type="entry name" value="PG_binding_1"/>
    <property type="match status" value="1"/>
</dbReference>
<dbReference type="InterPro" id="IPR036366">
    <property type="entry name" value="PGBDSf"/>
</dbReference>
<feature type="region of interest" description="Disordered" evidence="1">
    <location>
        <begin position="182"/>
        <end position="207"/>
    </location>
</feature>
<protein>
    <submittedName>
        <fullName evidence="4">Peptidoglycan-binding protein</fullName>
    </submittedName>
</protein>
<dbReference type="Gene3D" id="1.10.101.10">
    <property type="entry name" value="PGBD-like superfamily/PGBD"/>
    <property type="match status" value="1"/>
</dbReference>
<keyword evidence="2" id="KW-0812">Transmembrane</keyword>
<comment type="caution">
    <text evidence="4">The sequence shown here is derived from an EMBL/GenBank/DDBJ whole genome shotgun (WGS) entry which is preliminary data.</text>
</comment>
<accession>A0ABT1LAL1</accession>
<keyword evidence="5" id="KW-1185">Reference proteome</keyword>
<dbReference type="InterPro" id="IPR036365">
    <property type="entry name" value="PGBD-like_sf"/>
</dbReference>
<feature type="transmembrane region" description="Helical" evidence="2">
    <location>
        <begin position="39"/>
        <end position="59"/>
    </location>
</feature>
<reference evidence="4 5" key="1">
    <citation type="submission" date="2022-07" db="EMBL/GenBank/DDBJ databases">
        <authorList>
            <person name="Li W.-J."/>
            <person name="Deng Q.-Q."/>
        </authorList>
    </citation>
    <scope>NUCLEOTIDE SEQUENCE [LARGE SCALE GENOMIC DNA]</scope>
    <source>
        <strain evidence="4 5">SYSU M60028</strain>
    </source>
</reference>
<gene>
    <name evidence="4" type="ORF">NK718_04705</name>
</gene>
<evidence type="ECO:0000313" key="5">
    <source>
        <dbReference type="Proteomes" id="UP001205890"/>
    </source>
</evidence>
<keyword evidence="2" id="KW-0472">Membrane</keyword>
<keyword evidence="2" id="KW-1133">Transmembrane helix</keyword>
<proteinExistence type="predicted"/>
<evidence type="ECO:0000313" key="4">
    <source>
        <dbReference type="EMBL" id="MCP8937805.1"/>
    </source>
</evidence>
<feature type="domain" description="Peptidoglycan binding-like" evidence="3">
    <location>
        <begin position="145"/>
        <end position="196"/>
    </location>
</feature>
<dbReference type="RefSeq" id="WP_254739311.1">
    <property type="nucleotide sequence ID" value="NZ_JANCLU010000003.1"/>
</dbReference>
<dbReference type="Proteomes" id="UP001205890">
    <property type="component" value="Unassembled WGS sequence"/>
</dbReference>
<name>A0ABT1LAL1_9HYPH</name>
<evidence type="ECO:0000259" key="3">
    <source>
        <dbReference type="Pfam" id="PF01471"/>
    </source>
</evidence>
<feature type="compositionally biased region" description="Low complexity" evidence="1">
    <location>
        <begin position="88"/>
        <end position="121"/>
    </location>
</feature>
<dbReference type="EMBL" id="JANCLU010000003">
    <property type="protein sequence ID" value="MCP8937805.1"/>
    <property type="molecule type" value="Genomic_DNA"/>
</dbReference>
<evidence type="ECO:0000256" key="1">
    <source>
        <dbReference type="SAM" id="MobiDB-lite"/>
    </source>
</evidence>
<sequence length="207" mass="21339">MLARADHDFVLGQVRPSRKGQKRRRWQWLRALFRKPGRVVVGATGAAVGVGIIINALALQGGPHPAPLFQGDARPAASAARPLPPARPADLAQPAAAVPAQPTTPRAPAAAPAPAPAAASSRDAIADMLRGGATPAPAAVEPSRAVLAAQRALNKLNYGPVKPDGLMGPGTKQAIERFERDRRLPVTGEASGRTARELASASGVPVE</sequence>
<organism evidence="4 5">
    <name type="scientific">Alsobacter ponti</name>
    <dbReference type="NCBI Taxonomy" id="2962936"/>
    <lineage>
        <taxon>Bacteria</taxon>
        <taxon>Pseudomonadati</taxon>
        <taxon>Pseudomonadota</taxon>
        <taxon>Alphaproteobacteria</taxon>
        <taxon>Hyphomicrobiales</taxon>
        <taxon>Alsobacteraceae</taxon>
        <taxon>Alsobacter</taxon>
    </lineage>
</organism>
<feature type="region of interest" description="Disordered" evidence="1">
    <location>
        <begin position="68"/>
        <end position="121"/>
    </location>
</feature>
<dbReference type="SUPFAM" id="SSF47090">
    <property type="entry name" value="PGBD-like"/>
    <property type="match status" value="1"/>
</dbReference>
<dbReference type="InterPro" id="IPR002477">
    <property type="entry name" value="Peptidoglycan-bd-like"/>
</dbReference>
<evidence type="ECO:0000256" key="2">
    <source>
        <dbReference type="SAM" id="Phobius"/>
    </source>
</evidence>